<gene>
    <name evidence="7" type="primary">tagF</name>
</gene>
<proteinExistence type="inferred from homology"/>
<evidence type="ECO:0000256" key="1">
    <source>
        <dbReference type="ARBA" id="ARBA00004202"/>
    </source>
</evidence>
<dbReference type="EC" id="2.7.8.12" evidence="7"/>
<protein>
    <submittedName>
        <fullName evidence="7">CDP-glycerol:polyglycerophosphate glycerophosphotransferase</fullName>
        <ecNumber evidence="7">2.7.8.12</ecNumber>
    </submittedName>
</protein>
<dbReference type="AlphaFoldDB" id="A0A172X0E2"/>
<name>A0A172X0E2_HAFAL</name>
<comment type="similarity">
    <text evidence="2">Belongs to the CDP-glycerol glycerophosphotransferase family.</text>
</comment>
<dbReference type="Gene3D" id="3.40.50.11820">
    <property type="match status" value="1"/>
</dbReference>
<dbReference type="GO" id="GO:0019350">
    <property type="term" value="P:teichoic acid biosynthetic process"/>
    <property type="evidence" value="ECO:0007669"/>
    <property type="project" value="UniProtKB-KW"/>
</dbReference>
<evidence type="ECO:0000256" key="4">
    <source>
        <dbReference type="ARBA" id="ARBA00022679"/>
    </source>
</evidence>
<comment type="subcellular location">
    <subcellularLocation>
        <location evidence="1">Cell membrane</location>
        <topology evidence="1">Peripheral membrane protein</topology>
    </subcellularLocation>
</comment>
<dbReference type="InterPro" id="IPR007554">
    <property type="entry name" value="Glycerophosphate_synth"/>
</dbReference>
<reference evidence="7" key="1">
    <citation type="journal article" date="2016" name="PLoS ONE">
        <title>Genetic Diversity of O-Antigens in Hafnia alvei and the Development of a Suspension Array for Serotype Detection.</title>
        <authorList>
            <person name="Duan Z."/>
            <person name="Niedziela T."/>
            <person name="Lugowski C."/>
            <person name="Cao B."/>
            <person name="Wang T."/>
            <person name="Xu L."/>
            <person name="Yang B."/>
            <person name="Liu B."/>
            <person name="Wang L."/>
        </authorList>
    </citation>
    <scope>NUCLEOTIDE SEQUENCE</scope>
    <source>
        <strain evidence="7">PCM1214</strain>
    </source>
</reference>
<dbReference type="InterPro" id="IPR051612">
    <property type="entry name" value="Teichoic_Acid_Biosynth"/>
</dbReference>
<keyword evidence="6" id="KW-0472">Membrane</keyword>
<evidence type="ECO:0000256" key="3">
    <source>
        <dbReference type="ARBA" id="ARBA00022475"/>
    </source>
</evidence>
<keyword evidence="3" id="KW-1003">Cell membrane</keyword>
<keyword evidence="5" id="KW-0777">Teichoic acid biosynthesis</keyword>
<dbReference type="InterPro" id="IPR043149">
    <property type="entry name" value="TagF_N"/>
</dbReference>
<organism evidence="7">
    <name type="scientific">Hafnia alvei</name>
    <dbReference type="NCBI Taxonomy" id="569"/>
    <lineage>
        <taxon>Bacteria</taxon>
        <taxon>Pseudomonadati</taxon>
        <taxon>Pseudomonadota</taxon>
        <taxon>Gammaproteobacteria</taxon>
        <taxon>Enterobacterales</taxon>
        <taxon>Hafniaceae</taxon>
        <taxon>Hafnia</taxon>
    </lineage>
</organism>
<dbReference type="GO" id="GO:0005886">
    <property type="term" value="C:plasma membrane"/>
    <property type="evidence" value="ECO:0007669"/>
    <property type="project" value="UniProtKB-SubCell"/>
</dbReference>
<evidence type="ECO:0000256" key="2">
    <source>
        <dbReference type="ARBA" id="ARBA00010488"/>
    </source>
</evidence>
<dbReference type="PANTHER" id="PTHR37316:SF3">
    <property type="entry name" value="TEICHOIC ACID GLYCEROL-PHOSPHATE TRANSFERASE"/>
    <property type="match status" value="1"/>
</dbReference>
<evidence type="ECO:0000256" key="6">
    <source>
        <dbReference type="ARBA" id="ARBA00023136"/>
    </source>
</evidence>
<sequence length="389" mass="46356">MRFIKVKITSLTYNLLGYFLSYFCKKDDKLWLFGSRDGHSYADNSKYLFEAMEVENTVNYFWVTKNKNVYHDLKDLINIEYFYSFKCQVLIAKAGVFITTHGINDISPYMRKNKLHVCLWHGLPLKKIGANTGASRGKNSVIYNLLSLFLFFKKEPDLFLSPSEFYKRIFKEAFVYKSCEFILAQYPRVSKLSRKEPSASNGKRILLYAPTFRDDVDESYYYLNQIIPHGETLKFVNEKLKKENTLMLIKPHPYIKLNKLEKELYKYEHVKYVNASEDVFDYLENADVLITDYSSIFFDYIILDRKMIFFAPDLEWYKRQENRGMYFDYEQFVPGNIFRDWASVIEDCFCERVTTNFDKEKIRSIACQYPDRNEEYIIQEIKSKLGYPN</sequence>
<dbReference type="Gene3D" id="3.40.50.12580">
    <property type="match status" value="1"/>
</dbReference>
<dbReference type="PANTHER" id="PTHR37316">
    <property type="entry name" value="TEICHOIC ACID GLYCEROL-PHOSPHATE PRIMASE"/>
    <property type="match status" value="1"/>
</dbReference>
<keyword evidence="4 7" id="KW-0808">Transferase</keyword>
<evidence type="ECO:0000256" key="5">
    <source>
        <dbReference type="ARBA" id="ARBA00022944"/>
    </source>
</evidence>
<evidence type="ECO:0000313" key="7">
    <source>
        <dbReference type="EMBL" id="ANF30087.1"/>
    </source>
</evidence>
<dbReference type="EMBL" id="KX117090">
    <property type="protein sequence ID" value="ANF30087.1"/>
    <property type="molecule type" value="Genomic_DNA"/>
</dbReference>
<dbReference type="Pfam" id="PF04464">
    <property type="entry name" value="Glyphos_transf"/>
    <property type="match status" value="1"/>
</dbReference>
<dbReference type="SUPFAM" id="SSF53756">
    <property type="entry name" value="UDP-Glycosyltransferase/glycogen phosphorylase"/>
    <property type="match status" value="1"/>
</dbReference>
<accession>A0A172X0E2</accession>
<dbReference type="GO" id="GO:0047355">
    <property type="term" value="F:CDP-glycerol glycerophosphotransferase activity"/>
    <property type="evidence" value="ECO:0007669"/>
    <property type="project" value="UniProtKB-EC"/>
</dbReference>
<dbReference type="InterPro" id="IPR043148">
    <property type="entry name" value="TagF_C"/>
</dbReference>